<evidence type="ECO:0000313" key="10">
    <source>
        <dbReference type="Proteomes" id="UP000177310"/>
    </source>
</evidence>
<dbReference type="Pfam" id="PF00215">
    <property type="entry name" value="OMPdecase"/>
    <property type="match status" value="1"/>
</dbReference>
<evidence type="ECO:0000256" key="7">
    <source>
        <dbReference type="NCBIfam" id="TIGR02127"/>
    </source>
</evidence>
<dbReference type="UniPathway" id="UPA00070">
    <property type="reaction ID" value="UER00120"/>
</dbReference>
<dbReference type="PANTHER" id="PTHR43375:SF1">
    <property type="entry name" value="OROTIDINE 5'-PHOSPHATE DECARBOXYLASE"/>
    <property type="match status" value="1"/>
</dbReference>
<evidence type="ECO:0000259" key="8">
    <source>
        <dbReference type="SMART" id="SM00934"/>
    </source>
</evidence>
<dbReference type="AlphaFoldDB" id="A0A1G1YIU0"/>
<gene>
    <name evidence="9" type="ORF">A3J59_03330</name>
</gene>
<evidence type="ECO:0000256" key="1">
    <source>
        <dbReference type="ARBA" id="ARBA00004861"/>
    </source>
</evidence>
<dbReference type="Proteomes" id="UP000177310">
    <property type="component" value="Unassembled WGS sequence"/>
</dbReference>
<keyword evidence="3" id="KW-0210">Decarboxylase</keyword>
<dbReference type="NCBIfam" id="TIGR02127">
    <property type="entry name" value="pyrF_sub2"/>
    <property type="match status" value="1"/>
</dbReference>
<dbReference type="InterPro" id="IPR013785">
    <property type="entry name" value="Aldolase_TIM"/>
</dbReference>
<reference evidence="9 10" key="1">
    <citation type="journal article" date="2016" name="Nat. Commun.">
        <title>Thousands of microbial genomes shed light on interconnected biogeochemical processes in an aquifer system.</title>
        <authorList>
            <person name="Anantharaman K."/>
            <person name="Brown C.T."/>
            <person name="Hug L.A."/>
            <person name="Sharon I."/>
            <person name="Castelle C.J."/>
            <person name="Probst A.J."/>
            <person name="Thomas B.C."/>
            <person name="Singh A."/>
            <person name="Wilkins M.J."/>
            <person name="Karaoz U."/>
            <person name="Brodie E.L."/>
            <person name="Williams K.H."/>
            <person name="Hubbard S.S."/>
            <person name="Banfield J.F."/>
        </authorList>
    </citation>
    <scope>NUCLEOTIDE SEQUENCE [LARGE SCALE GENOMIC DNA]</scope>
</reference>
<dbReference type="InterPro" id="IPR001754">
    <property type="entry name" value="OMPdeCOase_dom"/>
</dbReference>
<comment type="catalytic activity">
    <reaction evidence="6">
        <text>orotidine 5'-phosphate + H(+) = UMP + CO2</text>
        <dbReference type="Rhea" id="RHEA:11596"/>
        <dbReference type="ChEBI" id="CHEBI:15378"/>
        <dbReference type="ChEBI" id="CHEBI:16526"/>
        <dbReference type="ChEBI" id="CHEBI:57538"/>
        <dbReference type="ChEBI" id="CHEBI:57865"/>
        <dbReference type="EC" id="4.1.1.23"/>
    </reaction>
</comment>
<dbReference type="InterPro" id="IPR011060">
    <property type="entry name" value="RibuloseP-bd_barrel"/>
</dbReference>
<dbReference type="SUPFAM" id="SSF51366">
    <property type="entry name" value="Ribulose-phoshate binding barrel"/>
    <property type="match status" value="1"/>
</dbReference>
<comment type="similarity">
    <text evidence="2">Belongs to the OMP decarboxylase family. Type 2 subfamily.</text>
</comment>
<dbReference type="PROSITE" id="PS00156">
    <property type="entry name" value="OMPDECASE"/>
    <property type="match status" value="1"/>
</dbReference>
<evidence type="ECO:0000256" key="2">
    <source>
        <dbReference type="ARBA" id="ARBA00008847"/>
    </source>
</evidence>
<dbReference type="GO" id="GO:0044205">
    <property type="term" value="P:'de novo' UMP biosynthetic process"/>
    <property type="evidence" value="ECO:0007669"/>
    <property type="project" value="UniProtKB-UniPathway"/>
</dbReference>
<protein>
    <recommendedName>
        <fullName evidence="7">Orotidine-5'-phosphate decarboxylase</fullName>
        <ecNumber evidence="7">4.1.1.23</ecNumber>
    </recommendedName>
</protein>
<dbReference type="EC" id="4.1.1.23" evidence="7"/>
<proteinExistence type="inferred from homology"/>
<evidence type="ECO:0000256" key="5">
    <source>
        <dbReference type="ARBA" id="ARBA00023239"/>
    </source>
</evidence>
<dbReference type="InterPro" id="IPR018089">
    <property type="entry name" value="OMPdecase_AS"/>
</dbReference>
<dbReference type="CDD" id="cd04725">
    <property type="entry name" value="OMP_decarboxylase_like"/>
    <property type="match status" value="1"/>
</dbReference>
<organism evidence="9 10">
    <name type="scientific">Candidatus Buchananbacteria bacterium RIFCSPHIGHO2_02_FULL_56_16</name>
    <dbReference type="NCBI Taxonomy" id="1797542"/>
    <lineage>
        <taxon>Bacteria</taxon>
        <taxon>Candidatus Buchananiibacteriota</taxon>
    </lineage>
</organism>
<dbReference type="GO" id="GO:0004590">
    <property type="term" value="F:orotidine-5'-phosphate decarboxylase activity"/>
    <property type="evidence" value="ECO:0007669"/>
    <property type="project" value="UniProtKB-UniRule"/>
</dbReference>
<dbReference type="Gene3D" id="3.20.20.70">
    <property type="entry name" value="Aldolase class I"/>
    <property type="match status" value="1"/>
</dbReference>
<dbReference type="STRING" id="1797542.A3J59_03330"/>
<comment type="pathway">
    <text evidence="1">Pyrimidine metabolism; UMP biosynthesis via de novo pathway; UMP from orotate: step 2/2.</text>
</comment>
<dbReference type="EMBL" id="MHIL01000008">
    <property type="protein sequence ID" value="OGY52184.1"/>
    <property type="molecule type" value="Genomic_DNA"/>
</dbReference>
<evidence type="ECO:0000256" key="4">
    <source>
        <dbReference type="ARBA" id="ARBA00022975"/>
    </source>
</evidence>
<name>A0A1G1YIU0_9BACT</name>
<evidence type="ECO:0000313" key="9">
    <source>
        <dbReference type="EMBL" id="OGY52184.1"/>
    </source>
</evidence>
<feature type="domain" description="Orotidine 5'-phosphate decarboxylase" evidence="8">
    <location>
        <begin position="17"/>
        <end position="259"/>
    </location>
</feature>
<evidence type="ECO:0000256" key="6">
    <source>
        <dbReference type="ARBA" id="ARBA00049157"/>
    </source>
</evidence>
<dbReference type="GO" id="GO:0006207">
    <property type="term" value="P:'de novo' pyrimidine nucleobase biosynthetic process"/>
    <property type="evidence" value="ECO:0007669"/>
    <property type="project" value="InterPro"/>
</dbReference>
<comment type="caution">
    <text evidence="9">The sequence shown here is derived from an EMBL/GenBank/DDBJ whole genome shotgun (WGS) entry which is preliminary data.</text>
</comment>
<dbReference type="PANTHER" id="PTHR43375">
    <property type="entry name" value="OROTIDINE 5'-PHOSPHATE DECARBOXYLASE"/>
    <property type="match status" value="1"/>
</dbReference>
<keyword evidence="4" id="KW-0665">Pyrimidine biosynthesis</keyword>
<sequence length="276" mass="29673">MSFIEDLRSAQERNNSRLCVGLDPDPGKLPGSHVEPIDLQMQDFQVWGKVIVDATAPFACCFKPNLAFWCASGAYDELQTVIAHIHNKGLPVIVDGKRNDIGNTARLYAEEVFGFYDGDAATINPYLGWDGIGPFADYADSSRGVFVLCRTSNKSAPEFQGVSSELTPLYRSVAAKVADWRNMRYLNLGLVVGATFPADLMMVRGLVGWDCPILIPGVGKQGGDVAATLKANGGGLAVINSSSAIIFASSDPANFAQAAADKASETRDLINQYWEG</sequence>
<keyword evidence="5" id="KW-0456">Lyase</keyword>
<dbReference type="SMART" id="SM00934">
    <property type="entry name" value="OMPdecase"/>
    <property type="match status" value="1"/>
</dbReference>
<accession>A0A1G1YIU0</accession>
<dbReference type="InterPro" id="IPR011995">
    <property type="entry name" value="OMPdecase_type-2"/>
</dbReference>
<evidence type="ECO:0000256" key="3">
    <source>
        <dbReference type="ARBA" id="ARBA00022793"/>
    </source>
</evidence>